<dbReference type="OrthoDB" id="6416026at2759"/>
<feature type="chain" id="PRO_5039897214" description="Peptidase M14 domain-containing protein" evidence="11">
    <location>
        <begin position="21"/>
        <end position="173"/>
    </location>
</feature>
<dbReference type="AlphaFoldDB" id="A0A9J6FRT8"/>
<evidence type="ECO:0000256" key="8">
    <source>
        <dbReference type="ARBA" id="ARBA00022833"/>
    </source>
</evidence>
<dbReference type="OMA" id="AMYETIY"/>
<dbReference type="GO" id="GO:0005615">
    <property type="term" value="C:extracellular space"/>
    <property type="evidence" value="ECO:0007669"/>
    <property type="project" value="TreeGrafter"/>
</dbReference>
<proteinExistence type="inferred from homology"/>
<feature type="signal peptide" evidence="11">
    <location>
        <begin position="1"/>
        <end position="20"/>
    </location>
</feature>
<keyword evidence="5" id="KW-0479">Metal-binding</keyword>
<comment type="cofactor">
    <cofactor evidence="1">
        <name>Zn(2+)</name>
        <dbReference type="ChEBI" id="CHEBI:29105"/>
    </cofactor>
</comment>
<keyword evidence="9" id="KW-0482">Metalloprotease</keyword>
<evidence type="ECO:0000256" key="7">
    <source>
        <dbReference type="ARBA" id="ARBA00022801"/>
    </source>
</evidence>
<dbReference type="Gene3D" id="3.40.630.10">
    <property type="entry name" value="Zn peptidases"/>
    <property type="match status" value="1"/>
</dbReference>
<dbReference type="PANTHER" id="PTHR11705">
    <property type="entry name" value="PROTEASE FAMILY M14 CARBOXYPEPTIDASE A,B"/>
    <property type="match status" value="1"/>
</dbReference>
<gene>
    <name evidence="13" type="ORF">HPB48_016277</name>
</gene>
<evidence type="ECO:0000256" key="9">
    <source>
        <dbReference type="ARBA" id="ARBA00023049"/>
    </source>
</evidence>
<keyword evidence="4" id="KW-0645">Protease</keyword>
<evidence type="ECO:0000256" key="3">
    <source>
        <dbReference type="ARBA" id="ARBA00022645"/>
    </source>
</evidence>
<dbReference type="SUPFAM" id="SSF53187">
    <property type="entry name" value="Zn-dependent exopeptidases"/>
    <property type="match status" value="1"/>
</dbReference>
<dbReference type="Pfam" id="PF00246">
    <property type="entry name" value="Peptidase_M14"/>
    <property type="match status" value="1"/>
</dbReference>
<evidence type="ECO:0000256" key="6">
    <source>
        <dbReference type="ARBA" id="ARBA00022729"/>
    </source>
</evidence>
<keyword evidence="14" id="KW-1185">Reference proteome</keyword>
<dbReference type="EMBL" id="JABSTR010000003">
    <property type="protein sequence ID" value="KAH9365499.1"/>
    <property type="molecule type" value="Genomic_DNA"/>
</dbReference>
<keyword evidence="8" id="KW-0862">Zinc</keyword>
<name>A0A9J6FRT8_HAELO</name>
<evidence type="ECO:0000256" key="1">
    <source>
        <dbReference type="ARBA" id="ARBA00001947"/>
    </source>
</evidence>
<dbReference type="PANTHER" id="PTHR11705:SF140">
    <property type="entry name" value="FI02848P-RELATED"/>
    <property type="match status" value="1"/>
</dbReference>
<dbReference type="InterPro" id="IPR000834">
    <property type="entry name" value="Peptidase_M14"/>
</dbReference>
<sequence length="173" mass="19203">MGVTTFGRALPHLYLLGVQASTNPCSEKYCGDSPFSEPETRAIRDAVKETKGRTKFYFSLHSYGQLWMFPYGYSYDPVPEYKELLNISMRAAEAIKRVKGTVYKVGPISTTIYPTGGSSVDWAYEREGVTKSFALELQPSARSFDLTGGFLLPAEDIYPTVVETWEGIKAAVA</sequence>
<evidence type="ECO:0000256" key="5">
    <source>
        <dbReference type="ARBA" id="ARBA00022723"/>
    </source>
</evidence>
<evidence type="ECO:0000256" key="10">
    <source>
        <dbReference type="PROSITE-ProRule" id="PRU01379"/>
    </source>
</evidence>
<dbReference type="PROSITE" id="PS52035">
    <property type="entry name" value="PEPTIDASE_M14"/>
    <property type="match status" value="1"/>
</dbReference>
<feature type="active site" description="Proton donor/acceptor" evidence="10">
    <location>
        <position position="136"/>
    </location>
</feature>
<comment type="similarity">
    <text evidence="2 10">Belongs to the peptidase M14 family.</text>
</comment>
<keyword evidence="7" id="KW-0378">Hydrolase</keyword>
<reference evidence="13 14" key="1">
    <citation type="journal article" date="2020" name="Cell">
        <title>Large-Scale Comparative Analyses of Tick Genomes Elucidate Their Genetic Diversity and Vector Capacities.</title>
        <authorList>
            <consortium name="Tick Genome and Microbiome Consortium (TIGMIC)"/>
            <person name="Jia N."/>
            <person name="Wang J."/>
            <person name="Shi W."/>
            <person name="Du L."/>
            <person name="Sun Y."/>
            <person name="Zhan W."/>
            <person name="Jiang J.F."/>
            <person name="Wang Q."/>
            <person name="Zhang B."/>
            <person name="Ji P."/>
            <person name="Bell-Sakyi L."/>
            <person name="Cui X.M."/>
            <person name="Yuan T.T."/>
            <person name="Jiang B.G."/>
            <person name="Yang W.F."/>
            <person name="Lam T.T."/>
            <person name="Chang Q.C."/>
            <person name="Ding S.J."/>
            <person name="Wang X.J."/>
            <person name="Zhu J.G."/>
            <person name="Ruan X.D."/>
            <person name="Zhao L."/>
            <person name="Wei J.T."/>
            <person name="Ye R.Z."/>
            <person name="Que T.C."/>
            <person name="Du C.H."/>
            <person name="Zhou Y.H."/>
            <person name="Cheng J.X."/>
            <person name="Dai P.F."/>
            <person name="Guo W.B."/>
            <person name="Han X.H."/>
            <person name="Huang E.J."/>
            <person name="Li L.F."/>
            <person name="Wei W."/>
            <person name="Gao Y.C."/>
            <person name="Liu J.Z."/>
            <person name="Shao H.Z."/>
            <person name="Wang X."/>
            <person name="Wang C.C."/>
            <person name="Yang T.C."/>
            <person name="Huo Q.B."/>
            <person name="Li W."/>
            <person name="Chen H.Y."/>
            <person name="Chen S.E."/>
            <person name="Zhou L.G."/>
            <person name="Ni X.B."/>
            <person name="Tian J.H."/>
            <person name="Sheng Y."/>
            <person name="Liu T."/>
            <person name="Pan Y.S."/>
            <person name="Xia L.Y."/>
            <person name="Li J."/>
            <person name="Zhao F."/>
            <person name="Cao W.C."/>
        </authorList>
    </citation>
    <scope>NUCLEOTIDE SEQUENCE [LARGE SCALE GENOMIC DNA]</scope>
    <source>
        <strain evidence="13">HaeL-2018</strain>
    </source>
</reference>
<keyword evidence="3" id="KW-0121">Carboxypeptidase</keyword>
<evidence type="ECO:0000313" key="13">
    <source>
        <dbReference type="EMBL" id="KAH9365499.1"/>
    </source>
</evidence>
<evidence type="ECO:0000313" key="14">
    <source>
        <dbReference type="Proteomes" id="UP000821853"/>
    </source>
</evidence>
<dbReference type="FunFam" id="3.40.630.10:FF:000084">
    <property type="entry name" value="Carboxypeptidase B2"/>
    <property type="match status" value="1"/>
</dbReference>
<dbReference type="SMART" id="SM00631">
    <property type="entry name" value="Zn_pept"/>
    <property type="match status" value="1"/>
</dbReference>
<evidence type="ECO:0000256" key="2">
    <source>
        <dbReference type="ARBA" id="ARBA00005988"/>
    </source>
</evidence>
<keyword evidence="6 11" id="KW-0732">Signal</keyword>
<dbReference type="GO" id="GO:0008270">
    <property type="term" value="F:zinc ion binding"/>
    <property type="evidence" value="ECO:0007669"/>
    <property type="project" value="InterPro"/>
</dbReference>
<dbReference type="Proteomes" id="UP000821853">
    <property type="component" value="Unassembled WGS sequence"/>
</dbReference>
<protein>
    <recommendedName>
        <fullName evidence="12">Peptidase M14 domain-containing protein</fullName>
    </recommendedName>
</protein>
<evidence type="ECO:0000256" key="4">
    <source>
        <dbReference type="ARBA" id="ARBA00022670"/>
    </source>
</evidence>
<dbReference type="VEuPathDB" id="VectorBase:HLOH_052203"/>
<evidence type="ECO:0000259" key="12">
    <source>
        <dbReference type="PROSITE" id="PS52035"/>
    </source>
</evidence>
<organism evidence="13 14">
    <name type="scientific">Haemaphysalis longicornis</name>
    <name type="common">Bush tick</name>
    <dbReference type="NCBI Taxonomy" id="44386"/>
    <lineage>
        <taxon>Eukaryota</taxon>
        <taxon>Metazoa</taxon>
        <taxon>Ecdysozoa</taxon>
        <taxon>Arthropoda</taxon>
        <taxon>Chelicerata</taxon>
        <taxon>Arachnida</taxon>
        <taxon>Acari</taxon>
        <taxon>Parasitiformes</taxon>
        <taxon>Ixodida</taxon>
        <taxon>Ixodoidea</taxon>
        <taxon>Ixodidae</taxon>
        <taxon>Haemaphysalinae</taxon>
        <taxon>Haemaphysalis</taxon>
    </lineage>
</organism>
<feature type="domain" description="Peptidase M14" evidence="12">
    <location>
        <begin position="1"/>
        <end position="173"/>
    </location>
</feature>
<evidence type="ECO:0000256" key="11">
    <source>
        <dbReference type="SAM" id="SignalP"/>
    </source>
</evidence>
<comment type="caution">
    <text evidence="13">The sequence shown here is derived from an EMBL/GenBank/DDBJ whole genome shotgun (WGS) entry which is preliminary data.</text>
</comment>
<dbReference type="GO" id="GO:0004181">
    <property type="term" value="F:metallocarboxypeptidase activity"/>
    <property type="evidence" value="ECO:0007669"/>
    <property type="project" value="InterPro"/>
</dbReference>
<accession>A0A9J6FRT8</accession>
<dbReference type="GO" id="GO:0006508">
    <property type="term" value="P:proteolysis"/>
    <property type="evidence" value="ECO:0007669"/>
    <property type="project" value="UniProtKB-KW"/>
</dbReference>